<dbReference type="AlphaFoldDB" id="A0A8S0YLZ9"/>
<accession>A0A8S0YLZ9</accession>
<feature type="region of interest" description="Disordered" evidence="1">
    <location>
        <begin position="38"/>
        <end position="61"/>
    </location>
</feature>
<name>A0A8S0YLZ9_ARCPL</name>
<reference evidence="2 3" key="1">
    <citation type="submission" date="2020-04" db="EMBL/GenBank/DDBJ databases">
        <authorList>
            <person name="Wallbank WR R."/>
            <person name="Pardo Diaz C."/>
            <person name="Kozak K."/>
            <person name="Martin S."/>
            <person name="Jiggins C."/>
            <person name="Moest M."/>
            <person name="Warren A I."/>
            <person name="Byers J.R.P. K."/>
            <person name="Montejo-Kovacevich G."/>
            <person name="Yen C E."/>
        </authorList>
    </citation>
    <scope>NUCLEOTIDE SEQUENCE [LARGE SCALE GENOMIC DNA]</scope>
</reference>
<organism evidence="2 3">
    <name type="scientific">Arctia plantaginis</name>
    <name type="common">Wood tiger moth</name>
    <name type="synonym">Phalaena plantaginis</name>
    <dbReference type="NCBI Taxonomy" id="874455"/>
    <lineage>
        <taxon>Eukaryota</taxon>
        <taxon>Metazoa</taxon>
        <taxon>Ecdysozoa</taxon>
        <taxon>Arthropoda</taxon>
        <taxon>Hexapoda</taxon>
        <taxon>Insecta</taxon>
        <taxon>Pterygota</taxon>
        <taxon>Neoptera</taxon>
        <taxon>Endopterygota</taxon>
        <taxon>Lepidoptera</taxon>
        <taxon>Glossata</taxon>
        <taxon>Ditrysia</taxon>
        <taxon>Noctuoidea</taxon>
        <taxon>Erebidae</taxon>
        <taxon>Arctiinae</taxon>
        <taxon>Arctia</taxon>
    </lineage>
</organism>
<evidence type="ECO:0000313" key="3">
    <source>
        <dbReference type="Proteomes" id="UP000494256"/>
    </source>
</evidence>
<dbReference type="OrthoDB" id="299781at2759"/>
<protein>
    <submittedName>
        <fullName evidence="2">Uncharacterized protein</fullName>
    </submittedName>
</protein>
<evidence type="ECO:0000313" key="2">
    <source>
        <dbReference type="EMBL" id="CAB3220046.1"/>
    </source>
</evidence>
<proteinExistence type="predicted"/>
<comment type="caution">
    <text evidence="2">The sequence shown here is derived from an EMBL/GenBank/DDBJ whole genome shotgun (WGS) entry which is preliminary data.</text>
</comment>
<dbReference type="Proteomes" id="UP000494256">
    <property type="component" value="Unassembled WGS sequence"/>
</dbReference>
<sequence length="79" mass="8582">MKISPRLVAVSTLGARPITSGVGHAHLRTRTHTGVCLSAPTESSTHLGRDRAPRACAARRRPDTPRTSVVCVYETEQYL</sequence>
<dbReference type="EMBL" id="CADEBD010000034">
    <property type="protein sequence ID" value="CAB3220046.1"/>
    <property type="molecule type" value="Genomic_DNA"/>
</dbReference>
<gene>
    <name evidence="2" type="ORF">APLA_LOCUS146</name>
</gene>
<evidence type="ECO:0000256" key="1">
    <source>
        <dbReference type="SAM" id="MobiDB-lite"/>
    </source>
</evidence>